<dbReference type="PANTHER" id="PTHR21443">
    <property type="entry name" value="CONSERVED OLIGOMERIC GOLGI COMPLEX COMPONENT 7"/>
    <property type="match status" value="1"/>
</dbReference>
<dbReference type="GO" id="GO:0017119">
    <property type="term" value="C:Golgi transport complex"/>
    <property type="evidence" value="ECO:0007669"/>
    <property type="project" value="InterPro"/>
</dbReference>
<evidence type="ECO:0000256" key="9">
    <source>
        <dbReference type="SAM" id="MobiDB-lite"/>
    </source>
</evidence>
<dbReference type="AlphaFoldDB" id="F2UF20"/>
<gene>
    <name evidence="10" type="ORF">PTSG_06874</name>
</gene>
<evidence type="ECO:0000256" key="1">
    <source>
        <dbReference type="ARBA" id="ARBA00004395"/>
    </source>
</evidence>
<comment type="similarity">
    <text evidence="2">Belongs to the COG7 family.</text>
</comment>
<evidence type="ECO:0000256" key="4">
    <source>
        <dbReference type="ARBA" id="ARBA00022448"/>
    </source>
</evidence>
<dbReference type="Proteomes" id="UP000007799">
    <property type="component" value="Unassembled WGS sequence"/>
</dbReference>
<dbReference type="FunCoup" id="F2UF20">
    <property type="interactions" value="1063"/>
</dbReference>
<dbReference type="GO" id="GO:0006886">
    <property type="term" value="P:intracellular protein transport"/>
    <property type="evidence" value="ECO:0007669"/>
    <property type="project" value="InterPro"/>
</dbReference>
<evidence type="ECO:0000256" key="8">
    <source>
        <dbReference type="ARBA" id="ARBA00031345"/>
    </source>
</evidence>
<dbReference type="EMBL" id="GL832971">
    <property type="protein sequence ID" value="EGD75220.1"/>
    <property type="molecule type" value="Genomic_DNA"/>
</dbReference>
<evidence type="ECO:0000313" key="11">
    <source>
        <dbReference type="Proteomes" id="UP000007799"/>
    </source>
</evidence>
<keyword evidence="6" id="KW-0333">Golgi apparatus</keyword>
<name>F2UF20_SALR5</name>
<dbReference type="GO" id="GO:0000139">
    <property type="term" value="C:Golgi membrane"/>
    <property type="evidence" value="ECO:0007669"/>
    <property type="project" value="UniProtKB-SubCell"/>
</dbReference>
<evidence type="ECO:0000256" key="5">
    <source>
        <dbReference type="ARBA" id="ARBA00022927"/>
    </source>
</evidence>
<dbReference type="OrthoDB" id="245173at2759"/>
<evidence type="ECO:0000256" key="6">
    <source>
        <dbReference type="ARBA" id="ARBA00023034"/>
    </source>
</evidence>
<evidence type="ECO:0000256" key="7">
    <source>
        <dbReference type="ARBA" id="ARBA00023136"/>
    </source>
</evidence>
<keyword evidence="4" id="KW-0813">Transport</keyword>
<keyword evidence="7" id="KW-0472">Membrane</keyword>
<reference evidence="10" key="1">
    <citation type="submission" date="2009-08" db="EMBL/GenBank/DDBJ databases">
        <title>Annotation of Salpingoeca rosetta.</title>
        <authorList>
            <consortium name="The Broad Institute Genome Sequencing Platform"/>
            <person name="Russ C."/>
            <person name="Cuomo C."/>
            <person name="Burger G."/>
            <person name="Gray M.W."/>
            <person name="Holland P.W.H."/>
            <person name="King N."/>
            <person name="Lang F.B.F."/>
            <person name="Roger A.J."/>
            <person name="Ruiz-Trillo I."/>
            <person name="Young S.K."/>
            <person name="Zeng Q."/>
            <person name="Gargeya S."/>
            <person name="Alvarado L."/>
            <person name="Berlin A."/>
            <person name="Chapman S.B."/>
            <person name="Chen Z."/>
            <person name="Freedman E."/>
            <person name="Gellesch M."/>
            <person name="Goldberg J."/>
            <person name="Griggs A."/>
            <person name="Gujja S."/>
            <person name="Heilman E."/>
            <person name="Heiman D."/>
            <person name="Howarth C."/>
            <person name="Mehta T."/>
            <person name="Neiman D."/>
            <person name="Pearson M."/>
            <person name="Roberts A."/>
            <person name="Saif S."/>
            <person name="Shea T."/>
            <person name="Shenoy N."/>
            <person name="Sisk P."/>
            <person name="Stolte C."/>
            <person name="Sykes S."/>
            <person name="White J."/>
            <person name="Yandava C."/>
            <person name="Haas B."/>
            <person name="Nusbaum C."/>
            <person name="Birren B."/>
        </authorList>
    </citation>
    <scope>NUCLEOTIDE SEQUENCE [LARGE SCALE GENOMIC DNA]</scope>
    <source>
        <strain evidence="10">ATCC 50818</strain>
    </source>
</reference>
<evidence type="ECO:0000256" key="3">
    <source>
        <dbReference type="ARBA" id="ARBA00020984"/>
    </source>
</evidence>
<proteinExistence type="inferred from homology"/>
<dbReference type="KEGG" id="sre:PTSG_06874"/>
<protein>
    <recommendedName>
        <fullName evidence="3">Conserved oligomeric Golgi complex subunit 7</fullName>
    </recommendedName>
    <alternativeName>
        <fullName evidence="8">Component of oligomeric Golgi complex 7</fullName>
    </alternativeName>
</protein>
<evidence type="ECO:0000256" key="2">
    <source>
        <dbReference type="ARBA" id="ARBA00005831"/>
    </source>
</evidence>
<dbReference type="GO" id="GO:0006890">
    <property type="term" value="P:retrograde vesicle-mediated transport, Golgi to endoplasmic reticulum"/>
    <property type="evidence" value="ECO:0007669"/>
    <property type="project" value="TreeGrafter"/>
</dbReference>
<keyword evidence="11" id="KW-1185">Reference proteome</keyword>
<keyword evidence="5" id="KW-0653">Protein transport</keyword>
<accession>F2UF20</accession>
<dbReference type="InParanoid" id="F2UF20"/>
<feature type="region of interest" description="Disordered" evidence="9">
    <location>
        <begin position="350"/>
        <end position="371"/>
    </location>
</feature>
<comment type="subcellular location">
    <subcellularLocation>
        <location evidence="1">Golgi apparatus membrane</location>
        <topology evidence="1">Peripheral membrane protein</topology>
    </subcellularLocation>
</comment>
<dbReference type="GO" id="GO:0007030">
    <property type="term" value="P:Golgi organization"/>
    <property type="evidence" value="ECO:0007669"/>
    <property type="project" value="TreeGrafter"/>
</dbReference>
<evidence type="ECO:0000313" key="10">
    <source>
        <dbReference type="EMBL" id="EGD75220.1"/>
    </source>
</evidence>
<dbReference type="STRING" id="946362.F2UF20"/>
<dbReference type="PANTHER" id="PTHR21443:SF0">
    <property type="entry name" value="CONSERVED OLIGOMERIC GOLGI COMPLEX SUBUNIT 7"/>
    <property type="match status" value="1"/>
</dbReference>
<sequence>MFDEDEFDAREWVNAVFRETPPANVSREQGNAELDTVCDQLIKDLPSVMRSIDVVSQEVDSLRESMAIVRNDIEAVEKNTAESMSLLMQLDSVKSRLTATVDTLEQARQWEEASTSISAAQHSSDIRVVHDALVKLQQFMRALSVDDGHAEERSSLQTELRNRLESLAHRDLTTAVQAHNAAAARDLLQHFAAMERTHVALDLYKSTAQAALTRVELSPDRAAPLPDALRQYFEAVAAVLQEEEKFCARVFEPSGHHPLADVTAVFYPTMAATIRSALKSSLPQAPNLLGTVAVCIEEAEKGLLLLPTPTQAAVRTILGAFVPYQVNFAEHLYHHMKAKVEALGSVPPAPATPMLRGGADDDHQTEEEDSDMQQLAAYARELAGSWHAHCRCISSLMADDVPDMCARITGCGAADGAVSALARVCKHMCATFVSRISQLKKLALNTRVSELPWPLAEPLFAAVAHLGAFISALAQRETALRRLVLEHRGAQVAGEEDSLAFMEESDDPAHDWEKRRATDGHPSLLHDYLRDETTAQRDAAVFVRSCLKGRPLFDAARQEVSKLNDCLHACLLDLLLHTTADALTPVPTLNAWTSTQHEVQTLPFVNKIAGDLETLAENIQTLDQKEDIVTAANSCTIAPFTAVDTTENDADAEDRDEQADDNDDADAIWLRWVTRRATHEVAETVYRIKALSEPGRAILCDNISILCNAVLEIGDVDDGLTKLNEMLRTSQDEVLSEMKTLAETPLAAATYHAARLRGLVDATTTLAGVHPK</sequence>
<organism evidence="11">
    <name type="scientific">Salpingoeca rosetta (strain ATCC 50818 / BSB-021)</name>
    <dbReference type="NCBI Taxonomy" id="946362"/>
    <lineage>
        <taxon>Eukaryota</taxon>
        <taxon>Choanoflagellata</taxon>
        <taxon>Craspedida</taxon>
        <taxon>Salpingoecidae</taxon>
        <taxon>Salpingoeca</taxon>
    </lineage>
</organism>
<dbReference type="Pfam" id="PF10191">
    <property type="entry name" value="COG7"/>
    <property type="match status" value="1"/>
</dbReference>
<dbReference type="eggNOG" id="KOG4182">
    <property type="taxonomic scope" value="Eukaryota"/>
</dbReference>
<dbReference type="OMA" id="STCQARH"/>
<dbReference type="GeneID" id="16072832"/>
<dbReference type="RefSeq" id="XP_004992273.1">
    <property type="nucleotide sequence ID" value="XM_004992216.1"/>
</dbReference>
<dbReference type="InterPro" id="IPR019335">
    <property type="entry name" value="COG7"/>
</dbReference>